<keyword evidence="2" id="KW-0812">Transmembrane</keyword>
<keyword evidence="2" id="KW-0472">Membrane</keyword>
<protein>
    <submittedName>
        <fullName evidence="3">Uncharacterized protein</fullName>
    </submittedName>
</protein>
<name>A0A540MJG8_MALBA</name>
<dbReference type="Proteomes" id="UP000315295">
    <property type="component" value="Unassembled WGS sequence"/>
</dbReference>
<evidence type="ECO:0000313" key="3">
    <source>
        <dbReference type="EMBL" id="TQD98921.1"/>
    </source>
</evidence>
<evidence type="ECO:0000313" key="4">
    <source>
        <dbReference type="Proteomes" id="UP000315295"/>
    </source>
</evidence>
<accession>A0A540MJG8</accession>
<organism evidence="3 4">
    <name type="scientific">Malus baccata</name>
    <name type="common">Siberian crab apple</name>
    <name type="synonym">Pyrus baccata</name>
    <dbReference type="NCBI Taxonomy" id="106549"/>
    <lineage>
        <taxon>Eukaryota</taxon>
        <taxon>Viridiplantae</taxon>
        <taxon>Streptophyta</taxon>
        <taxon>Embryophyta</taxon>
        <taxon>Tracheophyta</taxon>
        <taxon>Spermatophyta</taxon>
        <taxon>Magnoliopsida</taxon>
        <taxon>eudicotyledons</taxon>
        <taxon>Gunneridae</taxon>
        <taxon>Pentapetalae</taxon>
        <taxon>rosids</taxon>
        <taxon>fabids</taxon>
        <taxon>Rosales</taxon>
        <taxon>Rosaceae</taxon>
        <taxon>Amygdaloideae</taxon>
        <taxon>Maleae</taxon>
        <taxon>Malus</taxon>
    </lineage>
</organism>
<reference evidence="3 4" key="1">
    <citation type="journal article" date="2019" name="G3 (Bethesda)">
        <title>Sequencing of a Wild Apple (Malus baccata) Genome Unravels the Differences Between Cultivated and Wild Apple Species Regarding Disease Resistance and Cold Tolerance.</title>
        <authorList>
            <person name="Chen X."/>
        </authorList>
    </citation>
    <scope>NUCLEOTIDE SEQUENCE [LARGE SCALE GENOMIC DNA]</scope>
    <source>
        <strain evidence="4">cv. Shandingzi</strain>
        <tissue evidence="3">Leaves</tissue>
    </source>
</reference>
<evidence type="ECO:0000256" key="1">
    <source>
        <dbReference type="SAM" id="MobiDB-lite"/>
    </source>
</evidence>
<evidence type="ECO:0000256" key="2">
    <source>
        <dbReference type="SAM" id="Phobius"/>
    </source>
</evidence>
<sequence>MISSQSGWRGARMSRQRNHLAIYCFMIDPLTLLLLLLNGLSFWQNAAASSSHRLRADRAGRAGRGERERMRER</sequence>
<proteinExistence type="predicted"/>
<dbReference type="EMBL" id="VIEB01000246">
    <property type="protein sequence ID" value="TQD98921.1"/>
    <property type="molecule type" value="Genomic_DNA"/>
</dbReference>
<feature type="region of interest" description="Disordered" evidence="1">
    <location>
        <begin position="47"/>
        <end position="73"/>
    </location>
</feature>
<feature type="transmembrane region" description="Helical" evidence="2">
    <location>
        <begin position="20"/>
        <end position="43"/>
    </location>
</feature>
<keyword evidence="2" id="KW-1133">Transmembrane helix</keyword>
<keyword evidence="4" id="KW-1185">Reference proteome</keyword>
<dbReference type="AlphaFoldDB" id="A0A540MJG8"/>
<feature type="compositionally biased region" description="Basic and acidic residues" evidence="1">
    <location>
        <begin position="54"/>
        <end position="73"/>
    </location>
</feature>
<gene>
    <name evidence="3" type="ORF">C1H46_015564</name>
</gene>
<comment type="caution">
    <text evidence="3">The sequence shown here is derived from an EMBL/GenBank/DDBJ whole genome shotgun (WGS) entry which is preliminary data.</text>
</comment>